<feature type="active site" description="Proton acceptor" evidence="8">
    <location>
        <position position="276"/>
    </location>
</feature>
<evidence type="ECO:0000256" key="5">
    <source>
        <dbReference type="ARBA" id="ARBA00022723"/>
    </source>
</evidence>
<feature type="binding site" evidence="9">
    <location>
        <position position="177"/>
    </location>
    <ligand>
        <name>Mg(2+)</name>
        <dbReference type="ChEBI" id="CHEBI:18420"/>
        <label>1</label>
    </ligand>
</feature>
<dbReference type="PROSITE" id="PS00726">
    <property type="entry name" value="AP_NUCLEASE_F1_1"/>
    <property type="match status" value="1"/>
</dbReference>
<feature type="active site" description="Proton donor/acceptor" evidence="8">
    <location>
        <position position="177"/>
    </location>
</feature>
<reference evidence="13" key="1">
    <citation type="submission" date="2022-01" db="EMBL/GenBank/DDBJ databases">
        <title>Genome Sequence Resource for Two Populations of Ditylenchus destructor, the Migratory Endoparasitic Phytonematode.</title>
        <authorList>
            <person name="Zhang H."/>
            <person name="Lin R."/>
            <person name="Xie B."/>
        </authorList>
    </citation>
    <scope>NUCLEOTIDE SEQUENCE</scope>
    <source>
        <strain evidence="13">BazhouSP</strain>
    </source>
</reference>
<feature type="domain" description="Endonuclease/exonuclease/phosphatase" evidence="12">
    <location>
        <begin position="33"/>
        <end position="276"/>
    </location>
</feature>
<dbReference type="Gene3D" id="3.60.10.10">
    <property type="entry name" value="Endonuclease/exonuclease/phosphatase"/>
    <property type="match status" value="1"/>
</dbReference>
<evidence type="ECO:0000256" key="8">
    <source>
        <dbReference type="PIRSR" id="PIRSR604808-1"/>
    </source>
</evidence>
<evidence type="ECO:0000256" key="6">
    <source>
        <dbReference type="ARBA" id="ARBA00022801"/>
    </source>
</evidence>
<comment type="cofactor">
    <cofactor evidence="2">
        <name>Mn(2+)</name>
        <dbReference type="ChEBI" id="CHEBI:29035"/>
    </cofactor>
</comment>
<comment type="caution">
    <text evidence="13">The sequence shown here is derived from an EMBL/GenBank/DDBJ whole genome shotgun (WGS) entry which is preliminary data.</text>
</comment>
<keyword evidence="5 9" id="KW-0479">Metal-binding</keyword>
<feature type="binding site" evidence="9">
    <location>
        <position position="179"/>
    </location>
    <ligand>
        <name>Mg(2+)</name>
        <dbReference type="ChEBI" id="CHEBI:18420"/>
        <label>1</label>
    </ligand>
</feature>
<dbReference type="Proteomes" id="UP001201812">
    <property type="component" value="Unassembled WGS sequence"/>
</dbReference>
<feature type="site" description="Important for catalytic activity" evidence="10">
    <location>
        <position position="250"/>
    </location>
</feature>
<dbReference type="EMBL" id="JAKKPZ010000004">
    <property type="protein sequence ID" value="KAI1722188.1"/>
    <property type="molecule type" value="Genomic_DNA"/>
</dbReference>
<dbReference type="AlphaFoldDB" id="A0AAD4N8C9"/>
<feature type="active site" evidence="8">
    <location>
        <position position="138"/>
    </location>
</feature>
<keyword evidence="6" id="KW-0378">Hydrolase</keyword>
<keyword evidence="11" id="KW-0227">DNA damage</keyword>
<feature type="binding site" evidence="9">
    <location>
        <position position="276"/>
    </location>
    <ligand>
        <name>Mg(2+)</name>
        <dbReference type="ChEBI" id="CHEBI:18420"/>
        <label>1</label>
    </ligand>
</feature>
<dbReference type="GO" id="GO:0008081">
    <property type="term" value="F:phosphoric diester hydrolase activity"/>
    <property type="evidence" value="ECO:0007669"/>
    <property type="project" value="TreeGrafter"/>
</dbReference>
<dbReference type="InterPro" id="IPR020848">
    <property type="entry name" value="AP_endonuclease_F1_CS"/>
</dbReference>
<organism evidence="13 14">
    <name type="scientific">Ditylenchus destructor</name>
    <dbReference type="NCBI Taxonomy" id="166010"/>
    <lineage>
        <taxon>Eukaryota</taxon>
        <taxon>Metazoa</taxon>
        <taxon>Ecdysozoa</taxon>
        <taxon>Nematoda</taxon>
        <taxon>Chromadorea</taxon>
        <taxon>Rhabditida</taxon>
        <taxon>Tylenchina</taxon>
        <taxon>Tylenchomorpha</taxon>
        <taxon>Sphaerularioidea</taxon>
        <taxon>Anguinidae</taxon>
        <taxon>Anguininae</taxon>
        <taxon>Ditylenchus</taxon>
    </lineage>
</organism>
<dbReference type="PROSITE" id="PS51435">
    <property type="entry name" value="AP_NUCLEASE_F1_4"/>
    <property type="match status" value="1"/>
</dbReference>
<dbReference type="GO" id="GO:0008311">
    <property type="term" value="F:double-stranded DNA 3'-5' DNA exonuclease activity"/>
    <property type="evidence" value="ECO:0007669"/>
    <property type="project" value="UniProtKB-EC"/>
</dbReference>
<keyword evidence="7 9" id="KW-0460">Magnesium</keyword>
<comment type="similarity">
    <text evidence="3 11">Belongs to the DNA repair enzymes AP/ExoA family.</text>
</comment>
<evidence type="ECO:0000256" key="9">
    <source>
        <dbReference type="PIRSR" id="PIRSR604808-2"/>
    </source>
</evidence>
<dbReference type="PROSITE" id="PS00728">
    <property type="entry name" value="AP_NUCLEASE_F1_3"/>
    <property type="match status" value="1"/>
</dbReference>
<dbReference type="InterPro" id="IPR004808">
    <property type="entry name" value="AP_endonuc_1"/>
</dbReference>
<comment type="catalytic activity">
    <reaction evidence="1">
        <text>Exonucleolytic cleavage in the 3'- to 5'-direction to yield nucleoside 5'-phosphates.</text>
        <dbReference type="EC" id="3.1.11.2"/>
    </reaction>
</comment>
<evidence type="ECO:0000256" key="10">
    <source>
        <dbReference type="PIRSR" id="PIRSR604808-3"/>
    </source>
</evidence>
<proteinExistence type="inferred from homology"/>
<sequence>MAQKRNYSIFETNPEKAVESKKRKNEEPLKIYSWNVAGLRSCVSKRACDKEIAKWNADIVFLQETKCAEFPPEIQRMSEFPYKKLCISVNNKGAYAGVAMLSKEKPISVKLGIDNDGFDDHARLIQAEFDNFYVLGVYVPNSGTGLKNLDKRKQWEELMLAKITALDKVKPVIYVGDMNVAHNEIDIKNPESNRNKSPGFTDQEREDFGRLLDAGFTDVYRKMNPDKTGAYTYWTYRGNARAKNVGWRLDYFVVSERIFDKVIDCDIHADIPGSDHCPISMTIAI</sequence>
<dbReference type="SUPFAM" id="SSF56219">
    <property type="entry name" value="DNase I-like"/>
    <property type="match status" value="1"/>
</dbReference>
<dbReference type="GO" id="GO:0005634">
    <property type="term" value="C:nucleus"/>
    <property type="evidence" value="ECO:0007669"/>
    <property type="project" value="TreeGrafter"/>
</dbReference>
<evidence type="ECO:0000259" key="12">
    <source>
        <dbReference type="Pfam" id="PF03372"/>
    </source>
</evidence>
<gene>
    <name evidence="13" type="ORF">DdX_04496</name>
</gene>
<evidence type="ECO:0000256" key="2">
    <source>
        <dbReference type="ARBA" id="ARBA00001936"/>
    </source>
</evidence>
<dbReference type="GO" id="GO:0003677">
    <property type="term" value="F:DNA binding"/>
    <property type="evidence" value="ECO:0007669"/>
    <property type="project" value="InterPro"/>
</dbReference>
<comment type="cofactor">
    <cofactor evidence="9 11">
        <name>Mg(2+)</name>
        <dbReference type="ChEBI" id="CHEBI:18420"/>
    </cofactor>
    <cofactor evidence="9 11">
        <name>Mn(2+)</name>
        <dbReference type="ChEBI" id="CHEBI:29035"/>
    </cofactor>
    <text evidence="9 11">Probably binds two magnesium or manganese ions per subunit.</text>
</comment>
<dbReference type="GO" id="GO:0046872">
    <property type="term" value="F:metal ion binding"/>
    <property type="evidence" value="ECO:0007669"/>
    <property type="project" value="UniProtKB-KW"/>
</dbReference>
<dbReference type="GO" id="GO:0006284">
    <property type="term" value="P:base-excision repair"/>
    <property type="evidence" value="ECO:0007669"/>
    <property type="project" value="TreeGrafter"/>
</dbReference>
<dbReference type="GO" id="GO:0003906">
    <property type="term" value="F:DNA-(apurinic or apyrimidinic site) endonuclease activity"/>
    <property type="evidence" value="ECO:0007669"/>
    <property type="project" value="TreeGrafter"/>
</dbReference>
<name>A0AAD4N8C9_9BILA</name>
<dbReference type="Pfam" id="PF03372">
    <property type="entry name" value="Exo_endo_phos"/>
    <property type="match status" value="1"/>
</dbReference>
<dbReference type="CDD" id="cd09087">
    <property type="entry name" value="Ape1-like_AP-endo"/>
    <property type="match status" value="1"/>
</dbReference>
<feature type="site" description="Transition state stabilizer" evidence="10">
    <location>
        <position position="179"/>
    </location>
</feature>
<evidence type="ECO:0000313" key="13">
    <source>
        <dbReference type="EMBL" id="KAI1722188.1"/>
    </source>
</evidence>
<evidence type="ECO:0000256" key="11">
    <source>
        <dbReference type="RuleBase" id="RU362131"/>
    </source>
</evidence>
<dbReference type="InterPro" id="IPR005135">
    <property type="entry name" value="Endo/exonuclease/phosphatase"/>
</dbReference>
<dbReference type="PANTHER" id="PTHR22748:SF6">
    <property type="entry name" value="DNA-(APURINIC OR APYRIMIDINIC SITE) ENDONUCLEASE"/>
    <property type="match status" value="1"/>
</dbReference>
<keyword evidence="14" id="KW-1185">Reference proteome</keyword>
<keyword evidence="13" id="KW-0255">Endonuclease</keyword>
<dbReference type="InterPro" id="IPR036691">
    <property type="entry name" value="Endo/exonu/phosph_ase_sf"/>
</dbReference>
<feature type="binding site" evidence="9">
    <location>
        <position position="275"/>
    </location>
    <ligand>
        <name>Mg(2+)</name>
        <dbReference type="ChEBI" id="CHEBI:18420"/>
        <label>1</label>
    </ligand>
</feature>
<dbReference type="NCBIfam" id="TIGR00633">
    <property type="entry name" value="xth"/>
    <property type="match status" value="1"/>
</dbReference>
<keyword evidence="11" id="KW-0234">DNA repair</keyword>
<feature type="site" description="Interaction with DNA substrate" evidence="10">
    <location>
        <position position="276"/>
    </location>
</feature>
<dbReference type="NCBIfam" id="TIGR00195">
    <property type="entry name" value="exoDNase_III"/>
    <property type="match status" value="1"/>
</dbReference>
<protein>
    <recommendedName>
        <fullName evidence="4">exodeoxyribonuclease III</fullName>
        <ecNumber evidence="4">3.1.11.2</ecNumber>
    </recommendedName>
</protein>
<evidence type="ECO:0000256" key="3">
    <source>
        <dbReference type="ARBA" id="ARBA00007092"/>
    </source>
</evidence>
<keyword evidence="9" id="KW-0464">Manganese</keyword>
<accession>A0AAD4N8C9</accession>
<dbReference type="InterPro" id="IPR020847">
    <property type="entry name" value="AP_endonuclease_F1_BS"/>
</dbReference>
<evidence type="ECO:0000256" key="7">
    <source>
        <dbReference type="ARBA" id="ARBA00022842"/>
    </source>
</evidence>
<keyword evidence="13" id="KW-0540">Nuclease</keyword>
<feature type="binding site" evidence="9">
    <location>
        <position position="64"/>
    </location>
    <ligand>
        <name>Mg(2+)</name>
        <dbReference type="ChEBI" id="CHEBI:18420"/>
        <label>1</label>
    </ligand>
</feature>
<evidence type="ECO:0000256" key="1">
    <source>
        <dbReference type="ARBA" id="ARBA00000493"/>
    </source>
</evidence>
<evidence type="ECO:0000313" key="14">
    <source>
        <dbReference type="Proteomes" id="UP001201812"/>
    </source>
</evidence>
<feature type="binding site" evidence="9">
    <location>
        <position position="35"/>
    </location>
    <ligand>
        <name>Mg(2+)</name>
        <dbReference type="ChEBI" id="CHEBI:18420"/>
        <label>1</label>
    </ligand>
</feature>
<dbReference type="EC" id="3.1.11.2" evidence="4"/>
<evidence type="ECO:0000256" key="4">
    <source>
        <dbReference type="ARBA" id="ARBA00012115"/>
    </source>
</evidence>
<dbReference type="PANTHER" id="PTHR22748">
    <property type="entry name" value="AP ENDONUCLEASE"/>
    <property type="match status" value="1"/>
</dbReference>